<organism evidence="2 3">
    <name type="scientific">Pseudomonas gingeri</name>
    <dbReference type="NCBI Taxonomy" id="117681"/>
    <lineage>
        <taxon>Bacteria</taxon>
        <taxon>Pseudomonadati</taxon>
        <taxon>Pseudomonadota</taxon>
        <taxon>Gammaproteobacteria</taxon>
        <taxon>Pseudomonadales</taxon>
        <taxon>Pseudomonadaceae</taxon>
        <taxon>Pseudomonas</taxon>
    </lineage>
</organism>
<reference evidence="2 3" key="1">
    <citation type="submission" date="2020-04" db="EMBL/GenBank/DDBJ databases">
        <title>Molecular characterization of pseudomonads from Agaricus bisporus reveal novel blotch 2 pathogens in Western Europe.</title>
        <authorList>
            <person name="Taparia T."/>
            <person name="Krijger M."/>
            <person name="Haynes E."/>
            <person name="Elpinstone J.G."/>
            <person name="Noble R."/>
            <person name="Van Der Wolf J."/>
        </authorList>
    </citation>
    <scope>NUCLEOTIDE SEQUENCE [LARGE SCALE GENOMIC DNA]</scope>
    <source>
        <strain evidence="2 3">F1001</strain>
    </source>
</reference>
<sequence>MGIELDVLTGHPGHDLLFVATQVARAAGLKDPATSVSDYRKLTTHREMPGKSLCALIGNLPVSVPMDAQGKKYRTTTMMFPESAVYQMLLRGHAPASEPFRKWVTEEVLPTIRKTGKYDAEQSTNPIAQSVMDELKTLRLEIGELKSFCIKDKVFRLGDAR</sequence>
<evidence type="ECO:0000259" key="1">
    <source>
        <dbReference type="PROSITE" id="PS51750"/>
    </source>
</evidence>
<dbReference type="AlphaFoldDB" id="A0A7Y8BKF9"/>
<proteinExistence type="predicted"/>
<dbReference type="EMBL" id="JACAPU010000013">
    <property type="protein sequence ID" value="NWB47040.1"/>
    <property type="molecule type" value="Genomic_DNA"/>
</dbReference>
<name>A0A7Y8BKF9_9PSED</name>
<protein>
    <recommendedName>
        <fullName evidence="1">Bro-N domain-containing protein</fullName>
    </recommendedName>
</protein>
<accession>A0A7Y8BKF9</accession>
<dbReference type="SMART" id="SM01040">
    <property type="entry name" value="Bro-N"/>
    <property type="match status" value="1"/>
</dbReference>
<evidence type="ECO:0000313" key="2">
    <source>
        <dbReference type="EMBL" id="NWB47040.1"/>
    </source>
</evidence>
<gene>
    <name evidence="2" type="ORF">HX829_11075</name>
</gene>
<dbReference type="PROSITE" id="PS51750">
    <property type="entry name" value="BRO_N"/>
    <property type="match status" value="1"/>
</dbReference>
<comment type="caution">
    <text evidence="2">The sequence shown here is derived from an EMBL/GenBank/DDBJ whole genome shotgun (WGS) entry which is preliminary data.</text>
</comment>
<dbReference type="RefSeq" id="WP_177144067.1">
    <property type="nucleotide sequence ID" value="NZ_JACAPU010000013.1"/>
</dbReference>
<evidence type="ECO:0000313" key="3">
    <source>
        <dbReference type="Proteomes" id="UP000582981"/>
    </source>
</evidence>
<dbReference type="Pfam" id="PF02498">
    <property type="entry name" value="Bro-N"/>
    <property type="match status" value="1"/>
</dbReference>
<dbReference type="InterPro" id="IPR003497">
    <property type="entry name" value="BRO_N_domain"/>
</dbReference>
<dbReference type="Proteomes" id="UP000582981">
    <property type="component" value="Unassembled WGS sequence"/>
</dbReference>
<feature type="domain" description="Bro-N" evidence="1">
    <location>
        <begin position="1"/>
        <end position="116"/>
    </location>
</feature>